<evidence type="ECO:0000259" key="1">
    <source>
        <dbReference type="Pfam" id="PF00535"/>
    </source>
</evidence>
<name>A0A1B1AF81_9PROT</name>
<dbReference type="STRING" id="1759059.ATE48_04445"/>
<dbReference type="EMBL" id="CP013244">
    <property type="protein sequence ID" value="ANP45219.1"/>
    <property type="molecule type" value="Genomic_DNA"/>
</dbReference>
<dbReference type="PANTHER" id="PTHR43179:SF7">
    <property type="entry name" value="RHAMNOSYLTRANSFERASE WBBL"/>
    <property type="match status" value="1"/>
</dbReference>
<evidence type="ECO:0000313" key="3">
    <source>
        <dbReference type="Proteomes" id="UP000092498"/>
    </source>
</evidence>
<dbReference type="AlphaFoldDB" id="A0A1B1AF81"/>
<gene>
    <name evidence="2" type="ORF">ATE48_04445</name>
</gene>
<protein>
    <recommendedName>
        <fullName evidence="1">Glycosyltransferase 2-like domain-containing protein</fullName>
    </recommendedName>
</protein>
<feature type="domain" description="Glycosyltransferase 2-like" evidence="1">
    <location>
        <begin position="11"/>
        <end position="84"/>
    </location>
</feature>
<evidence type="ECO:0000313" key="2">
    <source>
        <dbReference type="EMBL" id="ANP45219.1"/>
    </source>
</evidence>
<dbReference type="PANTHER" id="PTHR43179">
    <property type="entry name" value="RHAMNOSYLTRANSFERASE WBBL"/>
    <property type="match status" value="1"/>
</dbReference>
<dbReference type="InParanoid" id="A0A1B1AF81"/>
<dbReference type="KEGG" id="cbot:ATE48_04445"/>
<keyword evidence="3" id="KW-1185">Reference proteome</keyword>
<sequence>MRSALAEDWIDELIVVDHDNPENISSTLRAFEADRRDVRVVRADPSLSLAAAGNVGAAEARGRWLLFLNADVVLQRGAVARLAAAGGGAQQPWIVGGRLLDLEGRERQAARTGALNTFSAIAVAVEWPARPLRKGDDAAKVGAVSGALMLIPRGDFNELNGFDEQFDTDYADLDLCRRAALAGGSVLFQPDASGVQFEYAQARKSRKVQGLTRFAVKSAETPIEKAFARVAGPALATLLALKDLIAGRPPARR</sequence>
<dbReference type="Gene3D" id="3.90.550.10">
    <property type="entry name" value="Spore Coat Polysaccharide Biosynthesis Protein SpsA, Chain A"/>
    <property type="match status" value="1"/>
</dbReference>
<dbReference type="InterPro" id="IPR001173">
    <property type="entry name" value="Glyco_trans_2-like"/>
</dbReference>
<reference evidence="2 3" key="1">
    <citation type="submission" date="2015-11" db="EMBL/GenBank/DDBJ databases">
        <title>Whole-Genome Sequence of Candidatus Oderbacter manganicum from the National Park Lower Oder Valley, Germany.</title>
        <authorList>
            <person name="Braun B."/>
            <person name="Liere K."/>
            <person name="Szewzyk U."/>
        </authorList>
    </citation>
    <scope>NUCLEOTIDE SEQUENCE [LARGE SCALE GENOMIC DNA]</scope>
    <source>
        <strain evidence="2 3">OTSz_A_272</strain>
    </source>
</reference>
<organism evidence="2 3">
    <name type="scientific">Candidatus Viadribacter manganicus</name>
    <dbReference type="NCBI Taxonomy" id="1759059"/>
    <lineage>
        <taxon>Bacteria</taxon>
        <taxon>Pseudomonadati</taxon>
        <taxon>Pseudomonadota</taxon>
        <taxon>Alphaproteobacteria</taxon>
        <taxon>Hyphomonadales</taxon>
        <taxon>Hyphomonadaceae</taxon>
        <taxon>Candidatus Viadribacter</taxon>
    </lineage>
</organism>
<accession>A0A1B1AF81</accession>
<dbReference type="Proteomes" id="UP000092498">
    <property type="component" value="Chromosome"/>
</dbReference>
<dbReference type="Pfam" id="PF00535">
    <property type="entry name" value="Glycos_transf_2"/>
    <property type="match status" value="1"/>
</dbReference>
<proteinExistence type="predicted"/>
<dbReference type="SUPFAM" id="SSF53448">
    <property type="entry name" value="Nucleotide-diphospho-sugar transferases"/>
    <property type="match status" value="1"/>
</dbReference>
<dbReference type="InterPro" id="IPR029044">
    <property type="entry name" value="Nucleotide-diphossugar_trans"/>
</dbReference>